<keyword evidence="10 11" id="KW-0998">Cell outer membrane</keyword>
<dbReference type="Gene3D" id="2.40.170.20">
    <property type="entry name" value="TonB-dependent receptor, beta-barrel domain"/>
    <property type="match status" value="1"/>
</dbReference>
<dbReference type="AlphaFoldDB" id="A0A9J9UC10"/>
<dbReference type="RefSeq" id="WP_015914025.1">
    <property type="nucleotide sequence ID" value="NC_011992.1"/>
</dbReference>
<evidence type="ECO:0000256" key="14">
    <source>
        <dbReference type="SAM" id="SignalP"/>
    </source>
</evidence>
<dbReference type="PROSITE" id="PS01156">
    <property type="entry name" value="TONB_DEPENDENT_REC_2"/>
    <property type="match status" value="1"/>
</dbReference>
<evidence type="ECO:0000256" key="11">
    <source>
        <dbReference type="PROSITE-ProRule" id="PRU01360"/>
    </source>
</evidence>
<evidence type="ECO:0000256" key="7">
    <source>
        <dbReference type="ARBA" id="ARBA00023077"/>
    </source>
</evidence>
<dbReference type="SUPFAM" id="SSF56935">
    <property type="entry name" value="Porins"/>
    <property type="match status" value="1"/>
</dbReference>
<keyword evidence="4 11" id="KW-1134">Transmembrane beta strand</keyword>
<dbReference type="InterPro" id="IPR039426">
    <property type="entry name" value="TonB-dep_rcpt-like"/>
</dbReference>
<evidence type="ECO:0000256" key="12">
    <source>
        <dbReference type="PROSITE-ProRule" id="PRU10144"/>
    </source>
</evidence>
<feature type="chain" id="PRO_5039909424" evidence="14">
    <location>
        <begin position="34"/>
        <end position="720"/>
    </location>
</feature>
<feature type="domain" description="TonB-dependent receptor plug" evidence="16">
    <location>
        <begin position="88"/>
        <end position="180"/>
    </location>
</feature>
<name>A0A9J9UC10_ACIET</name>
<evidence type="ECO:0000256" key="3">
    <source>
        <dbReference type="ARBA" id="ARBA00022448"/>
    </source>
</evidence>
<proteinExistence type="inferred from homology"/>
<keyword evidence="6 14" id="KW-0732">Signal</keyword>
<evidence type="ECO:0000256" key="2">
    <source>
        <dbReference type="ARBA" id="ARBA00009810"/>
    </source>
</evidence>
<evidence type="ECO:0000313" key="17">
    <source>
        <dbReference type="EMBL" id="ACM34123.1"/>
    </source>
</evidence>
<accession>A0A9J9UC10</accession>
<comment type="subcellular location">
    <subcellularLocation>
        <location evidence="1 11">Cell outer membrane</location>
        <topology evidence="1 11">Multi-pass membrane protein</topology>
    </subcellularLocation>
</comment>
<dbReference type="Pfam" id="PF00593">
    <property type="entry name" value="TonB_dep_Rec_b-barrel"/>
    <property type="match status" value="1"/>
</dbReference>
<evidence type="ECO:0000256" key="5">
    <source>
        <dbReference type="ARBA" id="ARBA00022692"/>
    </source>
</evidence>
<dbReference type="InterPro" id="IPR037066">
    <property type="entry name" value="Plug_dom_sf"/>
</dbReference>
<evidence type="ECO:0000313" key="18">
    <source>
        <dbReference type="Proteomes" id="UP000000450"/>
    </source>
</evidence>
<evidence type="ECO:0000256" key="1">
    <source>
        <dbReference type="ARBA" id="ARBA00004571"/>
    </source>
</evidence>
<dbReference type="GO" id="GO:0009279">
    <property type="term" value="C:cell outer membrane"/>
    <property type="evidence" value="ECO:0007669"/>
    <property type="project" value="UniProtKB-SubCell"/>
</dbReference>
<dbReference type="PANTHER" id="PTHR30069:SF29">
    <property type="entry name" value="HEMOGLOBIN AND HEMOGLOBIN-HAPTOGLOBIN-BINDING PROTEIN 1-RELATED"/>
    <property type="match status" value="1"/>
</dbReference>
<dbReference type="KEGG" id="dia:Dtpsy_2688"/>
<reference evidence="17 18" key="1">
    <citation type="journal article" date="2010" name="J. Bacteriol.">
        <title>Completed genome sequence of the anaerobic iron-oxidizing bacterium Acidovorax ebreus strain TPSY.</title>
        <authorList>
            <person name="Byrne-Bailey K.G."/>
            <person name="Weber K.A."/>
            <person name="Chair A.H."/>
            <person name="Bose S."/>
            <person name="Knox T."/>
            <person name="Spanbauer T.L."/>
            <person name="Chertkov O."/>
            <person name="Coates J.D."/>
        </authorList>
    </citation>
    <scope>NUCLEOTIDE SEQUENCE [LARGE SCALE GENOMIC DNA]</scope>
    <source>
        <strain evidence="17 18">TPSY</strain>
    </source>
</reference>
<feature type="signal peptide" evidence="14">
    <location>
        <begin position="1"/>
        <end position="33"/>
    </location>
</feature>
<dbReference type="GO" id="GO:0015344">
    <property type="term" value="F:siderophore uptake transmembrane transporter activity"/>
    <property type="evidence" value="ECO:0007669"/>
    <property type="project" value="TreeGrafter"/>
</dbReference>
<evidence type="ECO:0000256" key="8">
    <source>
        <dbReference type="ARBA" id="ARBA00023136"/>
    </source>
</evidence>
<dbReference type="Proteomes" id="UP000000450">
    <property type="component" value="Chromosome"/>
</dbReference>
<evidence type="ECO:0000259" key="15">
    <source>
        <dbReference type="Pfam" id="PF00593"/>
    </source>
</evidence>
<feature type="short sequence motif" description="TonB C-terminal box" evidence="12">
    <location>
        <begin position="703"/>
        <end position="720"/>
    </location>
</feature>
<keyword evidence="18" id="KW-1185">Reference proteome</keyword>
<dbReference type="PANTHER" id="PTHR30069">
    <property type="entry name" value="TONB-DEPENDENT OUTER MEMBRANE RECEPTOR"/>
    <property type="match status" value="1"/>
</dbReference>
<keyword evidence="3 11" id="KW-0813">Transport</keyword>
<keyword evidence="8 11" id="KW-0472">Membrane</keyword>
<organism evidence="17 18">
    <name type="scientific">Acidovorax ebreus (strain TPSY)</name>
    <name type="common">Diaphorobacter sp. (strain TPSY)</name>
    <dbReference type="NCBI Taxonomy" id="535289"/>
    <lineage>
        <taxon>Bacteria</taxon>
        <taxon>Pseudomonadati</taxon>
        <taxon>Pseudomonadota</taxon>
        <taxon>Betaproteobacteria</taxon>
        <taxon>Burkholderiales</taxon>
        <taxon>Comamonadaceae</taxon>
        <taxon>Diaphorobacter</taxon>
    </lineage>
</organism>
<dbReference type="GO" id="GO:0044718">
    <property type="term" value="P:siderophore transmembrane transport"/>
    <property type="evidence" value="ECO:0007669"/>
    <property type="project" value="TreeGrafter"/>
</dbReference>
<dbReference type="Pfam" id="PF07715">
    <property type="entry name" value="Plug"/>
    <property type="match status" value="1"/>
</dbReference>
<feature type="domain" description="TonB-dependent receptor-like beta-barrel" evidence="15">
    <location>
        <begin position="278"/>
        <end position="681"/>
    </location>
</feature>
<dbReference type="PROSITE" id="PS52016">
    <property type="entry name" value="TONB_DEPENDENT_REC_3"/>
    <property type="match status" value="1"/>
</dbReference>
<evidence type="ECO:0000256" key="9">
    <source>
        <dbReference type="ARBA" id="ARBA00023170"/>
    </source>
</evidence>
<evidence type="ECO:0000256" key="6">
    <source>
        <dbReference type="ARBA" id="ARBA00022729"/>
    </source>
</evidence>
<dbReference type="EMBL" id="CP001392">
    <property type="protein sequence ID" value="ACM34123.1"/>
    <property type="molecule type" value="Genomic_DNA"/>
</dbReference>
<dbReference type="InterPro" id="IPR036942">
    <property type="entry name" value="Beta-barrel_TonB_sf"/>
</dbReference>
<protein>
    <submittedName>
        <fullName evidence="17">TonB-dependent receptor</fullName>
    </submittedName>
</protein>
<dbReference type="Gene3D" id="2.170.130.10">
    <property type="entry name" value="TonB-dependent receptor, plug domain"/>
    <property type="match status" value="1"/>
</dbReference>
<dbReference type="InterPro" id="IPR010917">
    <property type="entry name" value="TonB_rcpt_CS"/>
</dbReference>
<keyword evidence="5 11" id="KW-0812">Transmembrane</keyword>
<keyword evidence="7 13" id="KW-0798">TonB box</keyword>
<keyword evidence="9 17" id="KW-0675">Receptor</keyword>
<evidence type="ECO:0000256" key="13">
    <source>
        <dbReference type="RuleBase" id="RU003357"/>
    </source>
</evidence>
<evidence type="ECO:0000259" key="16">
    <source>
        <dbReference type="Pfam" id="PF07715"/>
    </source>
</evidence>
<evidence type="ECO:0000256" key="4">
    <source>
        <dbReference type="ARBA" id="ARBA00022452"/>
    </source>
</evidence>
<dbReference type="InterPro" id="IPR012910">
    <property type="entry name" value="Plug_dom"/>
</dbReference>
<evidence type="ECO:0000256" key="10">
    <source>
        <dbReference type="ARBA" id="ARBA00023237"/>
    </source>
</evidence>
<comment type="similarity">
    <text evidence="2 11 13">Belongs to the TonB-dependent receptor family.</text>
</comment>
<gene>
    <name evidence="17" type="ordered locus">Dtpsy_2688</name>
</gene>
<dbReference type="InterPro" id="IPR000531">
    <property type="entry name" value="Beta-barrel_TonB"/>
</dbReference>
<sequence length="720" mass="78467">MPPHHLPSLRSRLRAWTRTTAPALALLCPLAVAAEPAAQAPAQLPTVTVRAEGDADAAAPLRPSVAAEQQRLDRVPGGTNLATPQQETRLATLRDALDYQPGIVIQDFFGAMDQPRLSIRGSGIQSNPLNRGVLLLQDGLPLNDADGSFIIGLVEPRNAALVSVRRGANTLMPGATTLGGELDFQSLTGADERGRVRTEVGSFGRQALQGAVGLQGAQWDGRISVSGDRYDGYRHHSASQRDALHANVGFQAAGGFENRTYLSWTDLDFDIPTVVPKDRVRTQPRGVMGDGATPQDQLLNVYRRDPRREATQLRLANRSRWGDDALRQELGVYWQDTDDLFNNQTSYTITRSRTAGAQWQASGQTAGPLAWRAALGWSRSRMDRDLDATSPVNGAALQRFGAYDLTADNLQALLAADWRLASAWTLVGQWGWSHQERDAASRLDGRTLQQQWSFSTPKVGVNWTPTPAVRWWANLSRSQEAPTFWEIVSATVAPNAPAAASSELVRLDLQRATTFEVGGQGRWGEGARALHWTAAVYRSQVAGELMSTTDANGIKVGTYNYAGGTRHQGVEAGLSGSWPLGMGALDWRGSWTYSDFRFKDGIYAGNRIAGVPRHLINAEVLWRVATGAGVWRMGPSLRWMPTDTPTDHANTAGSEQDAYALLGFKLEWKSGPWTAYLQADNRTDRRYASSYAIRNQATAAQPGYLPGLGRNVAAGVSYQF</sequence>